<dbReference type="RefSeq" id="WP_184481387.1">
    <property type="nucleotide sequence ID" value="NZ_JACHIV010000001.1"/>
</dbReference>
<dbReference type="GO" id="GO:0008233">
    <property type="term" value="F:peptidase activity"/>
    <property type="evidence" value="ECO:0007669"/>
    <property type="project" value="UniProtKB-KW"/>
</dbReference>
<keyword evidence="4" id="KW-0378">Hydrolase</keyword>
<dbReference type="SMART" id="SM00460">
    <property type="entry name" value="TGc"/>
    <property type="match status" value="1"/>
</dbReference>
<dbReference type="InterPro" id="IPR021878">
    <property type="entry name" value="TgpA_N"/>
</dbReference>
<evidence type="ECO:0000313" key="4">
    <source>
        <dbReference type="EMBL" id="MBB5071220.1"/>
    </source>
</evidence>
<feature type="region of interest" description="Disordered" evidence="1">
    <location>
        <begin position="537"/>
        <end position="592"/>
    </location>
</feature>
<dbReference type="PANTHER" id="PTHR42736">
    <property type="entry name" value="PROTEIN-GLUTAMINE GAMMA-GLUTAMYLTRANSFERASE"/>
    <property type="match status" value="1"/>
</dbReference>
<feature type="transmembrane region" description="Helical" evidence="2">
    <location>
        <begin position="208"/>
        <end position="228"/>
    </location>
</feature>
<dbReference type="AlphaFoldDB" id="A0A840NH51"/>
<keyword evidence="2" id="KW-0472">Membrane</keyword>
<keyword evidence="5" id="KW-1185">Reference proteome</keyword>
<organism evidence="4 5">
    <name type="scientific">Saccharopolyspora gloriosae</name>
    <dbReference type="NCBI Taxonomy" id="455344"/>
    <lineage>
        <taxon>Bacteria</taxon>
        <taxon>Bacillati</taxon>
        <taxon>Actinomycetota</taxon>
        <taxon>Actinomycetes</taxon>
        <taxon>Pseudonocardiales</taxon>
        <taxon>Pseudonocardiaceae</taxon>
        <taxon>Saccharopolyspora</taxon>
    </lineage>
</organism>
<protein>
    <submittedName>
        <fullName evidence="4">Transglutaminase-like putative cysteine protease</fullName>
    </submittedName>
</protein>
<dbReference type="InterPro" id="IPR052901">
    <property type="entry name" value="Bact_TGase-like"/>
</dbReference>
<feature type="compositionally biased region" description="Polar residues" evidence="1">
    <location>
        <begin position="557"/>
        <end position="569"/>
    </location>
</feature>
<feature type="transmembrane region" description="Helical" evidence="2">
    <location>
        <begin position="171"/>
        <end position="188"/>
    </location>
</feature>
<feature type="compositionally biased region" description="Pro residues" evidence="1">
    <location>
        <begin position="544"/>
        <end position="554"/>
    </location>
</feature>
<dbReference type="Gene3D" id="3.10.620.30">
    <property type="match status" value="1"/>
</dbReference>
<keyword evidence="2" id="KW-0812">Transmembrane</keyword>
<evidence type="ECO:0000256" key="1">
    <source>
        <dbReference type="SAM" id="MobiDB-lite"/>
    </source>
</evidence>
<evidence type="ECO:0000259" key="3">
    <source>
        <dbReference type="SMART" id="SM00460"/>
    </source>
</evidence>
<dbReference type="Pfam" id="PF11992">
    <property type="entry name" value="TgpA_N"/>
    <property type="match status" value="1"/>
</dbReference>
<reference evidence="4 5" key="1">
    <citation type="submission" date="2020-08" db="EMBL/GenBank/DDBJ databases">
        <title>Sequencing the genomes of 1000 actinobacteria strains.</title>
        <authorList>
            <person name="Klenk H.-P."/>
        </authorList>
    </citation>
    <scope>NUCLEOTIDE SEQUENCE [LARGE SCALE GENOMIC DNA]</scope>
    <source>
        <strain evidence="4 5">DSM 45582</strain>
    </source>
</reference>
<feature type="transmembrane region" description="Helical" evidence="2">
    <location>
        <begin position="595"/>
        <end position="616"/>
    </location>
</feature>
<comment type="caution">
    <text evidence="4">The sequence shown here is derived from an EMBL/GenBank/DDBJ whole genome shotgun (WGS) entry which is preliminary data.</text>
</comment>
<gene>
    <name evidence="4" type="ORF">BJ969_004308</name>
</gene>
<feature type="domain" description="Transglutaminase-like" evidence="3">
    <location>
        <begin position="463"/>
        <end position="532"/>
    </location>
</feature>
<proteinExistence type="predicted"/>
<evidence type="ECO:0000313" key="5">
    <source>
        <dbReference type="Proteomes" id="UP000580474"/>
    </source>
</evidence>
<accession>A0A840NH51</accession>
<dbReference type="Pfam" id="PF01841">
    <property type="entry name" value="Transglut_core"/>
    <property type="match status" value="1"/>
</dbReference>
<dbReference type="GO" id="GO:0006508">
    <property type="term" value="P:proteolysis"/>
    <property type="evidence" value="ECO:0007669"/>
    <property type="project" value="UniProtKB-KW"/>
</dbReference>
<evidence type="ECO:0000256" key="2">
    <source>
        <dbReference type="SAM" id="Phobius"/>
    </source>
</evidence>
<dbReference type="PANTHER" id="PTHR42736:SF1">
    <property type="entry name" value="PROTEIN-GLUTAMINE GAMMA-GLUTAMYLTRANSFERASE"/>
    <property type="match status" value="1"/>
</dbReference>
<dbReference type="InterPro" id="IPR038765">
    <property type="entry name" value="Papain-like_cys_pep_sf"/>
</dbReference>
<dbReference type="InterPro" id="IPR002931">
    <property type="entry name" value="Transglutaminase-like"/>
</dbReference>
<keyword evidence="4" id="KW-0645">Protease</keyword>
<name>A0A840NH51_9PSEU</name>
<dbReference type="SUPFAM" id="SSF54001">
    <property type="entry name" value="Cysteine proteinases"/>
    <property type="match status" value="1"/>
</dbReference>
<feature type="transmembrane region" description="Helical" evidence="2">
    <location>
        <begin position="122"/>
        <end position="139"/>
    </location>
</feature>
<sequence>MSTRVRPASTTAVSTLAAVVATLTASTAFTGILGDGRWIVPAVLAVVVVGGTGLLGRTLRWWTPLIVPAQAAVLAMLLSALFTGQALLGFLPGSGALGELSGLLGQAMTVAREGVPPVPVELPLQVLICLGLGVVALLVDVIAVSAGVPAVAGLVLLCVVAIPASLAPNMLPWWTFVAGAAGFALLLACSGRHRHGSGGREELGRRGVALAAAAGVVSLLTGVVFTGVGTEGRLPGGAATGYGSGTGGIGLRPFTSLRGQLDRDSPVDLFRVRGLPEPTYLRAMTLQHFDPGRGWELGTLNAGVDAREPLPLPTGTNTLAQGPTATVNIDPVGYRDPWLPIFGLPRSVDGMGDQWRYDPGSGVVFTQTRQESRPYVETVTLPSPTPQQLREANGPVDVAPEYLNTDGVSPRIAELSQRLTADAPTDFDKAVALQRFFTDRSNGFRYDLSTGPSTSGNALEDFLFRGKRGFCEQFASSMGVLLRSAGVPARVAVGFTSGYRDGDERVISTNDAHAWVEAYFPQYGWVTFDPTPLADGRTALPEYLNPPAPAPAPTPDSGEQQQPTESTAPQPEAPVPGDAEQAPAPEAPRPGSGGAWVATGLVLLAALLLGMAPAVLREIRRRRRLTAIRADAPGAAGSAWRELLDEFTDRGGAPADTSATVRSTAATIITTHDLDEDAARAVHDLVTAVEREWYAPTGHTTTTMAPPPADTLARALSALQHRSPLTWRQRLLPRSVLPHRPDQQDTTP</sequence>
<keyword evidence="2" id="KW-1133">Transmembrane helix</keyword>
<dbReference type="EMBL" id="JACHIV010000001">
    <property type="protein sequence ID" value="MBB5071220.1"/>
    <property type="molecule type" value="Genomic_DNA"/>
</dbReference>
<feature type="transmembrane region" description="Helical" evidence="2">
    <location>
        <begin position="38"/>
        <end position="59"/>
    </location>
</feature>
<dbReference type="Proteomes" id="UP000580474">
    <property type="component" value="Unassembled WGS sequence"/>
</dbReference>
<feature type="transmembrane region" description="Helical" evidence="2">
    <location>
        <begin position="146"/>
        <end position="165"/>
    </location>
</feature>
<feature type="transmembrane region" description="Helical" evidence="2">
    <location>
        <begin position="71"/>
        <end position="91"/>
    </location>
</feature>